<feature type="domain" description="Methyltransferase type 12" evidence="2">
    <location>
        <begin position="48"/>
        <end position="142"/>
    </location>
</feature>
<evidence type="ECO:0000313" key="3">
    <source>
        <dbReference type="EMBL" id="ROP34669.1"/>
    </source>
</evidence>
<name>A0A3N1GWV8_9ACTN</name>
<dbReference type="FunCoup" id="A0A3N1GWV8">
    <property type="interactions" value="1"/>
</dbReference>
<keyword evidence="3" id="KW-0808">Transferase</keyword>
<evidence type="ECO:0000256" key="1">
    <source>
        <dbReference type="SAM" id="MobiDB-lite"/>
    </source>
</evidence>
<dbReference type="GO" id="GO:0032259">
    <property type="term" value="P:methylation"/>
    <property type="evidence" value="ECO:0007669"/>
    <property type="project" value="UniProtKB-KW"/>
</dbReference>
<dbReference type="CDD" id="cd02440">
    <property type="entry name" value="AdoMet_MTases"/>
    <property type="match status" value="1"/>
</dbReference>
<evidence type="ECO:0000313" key="4">
    <source>
        <dbReference type="Proteomes" id="UP000276232"/>
    </source>
</evidence>
<protein>
    <submittedName>
        <fullName evidence="3">Methyltransferase family protein</fullName>
    </submittedName>
</protein>
<reference evidence="3 4" key="1">
    <citation type="journal article" date="2015" name="Stand. Genomic Sci.">
        <title>Genomic Encyclopedia of Bacterial and Archaeal Type Strains, Phase III: the genomes of soil and plant-associated and newly described type strains.</title>
        <authorList>
            <person name="Whitman W.B."/>
            <person name="Woyke T."/>
            <person name="Klenk H.P."/>
            <person name="Zhou Y."/>
            <person name="Lilburn T.G."/>
            <person name="Beck B.J."/>
            <person name="De Vos P."/>
            <person name="Vandamme P."/>
            <person name="Eisen J.A."/>
            <person name="Garrity G."/>
            <person name="Hugenholtz P."/>
            <person name="Kyrpides N.C."/>
        </authorList>
    </citation>
    <scope>NUCLEOTIDE SEQUENCE [LARGE SCALE GENOMIC DNA]</scope>
    <source>
        <strain evidence="3 4">CECT 7306</strain>
    </source>
</reference>
<keyword evidence="3" id="KW-0489">Methyltransferase</keyword>
<proteinExistence type="predicted"/>
<dbReference type="Proteomes" id="UP000276232">
    <property type="component" value="Unassembled WGS sequence"/>
</dbReference>
<feature type="region of interest" description="Disordered" evidence="1">
    <location>
        <begin position="1"/>
        <end position="26"/>
    </location>
</feature>
<accession>A0A3N1GWV8</accession>
<organism evidence="3 4">
    <name type="scientific">Pseudokineococcus lusitanus</name>
    <dbReference type="NCBI Taxonomy" id="763993"/>
    <lineage>
        <taxon>Bacteria</taxon>
        <taxon>Bacillati</taxon>
        <taxon>Actinomycetota</taxon>
        <taxon>Actinomycetes</taxon>
        <taxon>Kineosporiales</taxon>
        <taxon>Kineosporiaceae</taxon>
        <taxon>Pseudokineococcus</taxon>
    </lineage>
</organism>
<dbReference type="RefSeq" id="WP_123380558.1">
    <property type="nucleotide sequence ID" value="NZ_RJKN01000006.1"/>
</dbReference>
<dbReference type="InterPro" id="IPR029063">
    <property type="entry name" value="SAM-dependent_MTases_sf"/>
</dbReference>
<dbReference type="GO" id="GO:0008168">
    <property type="term" value="F:methyltransferase activity"/>
    <property type="evidence" value="ECO:0007669"/>
    <property type="project" value="UniProtKB-KW"/>
</dbReference>
<dbReference type="AlphaFoldDB" id="A0A3N1GWV8"/>
<dbReference type="Gene3D" id="3.40.50.150">
    <property type="entry name" value="Vaccinia Virus protein VP39"/>
    <property type="match status" value="1"/>
</dbReference>
<keyword evidence="4" id="KW-1185">Reference proteome</keyword>
<dbReference type="OrthoDB" id="9810247at2"/>
<evidence type="ECO:0000259" key="2">
    <source>
        <dbReference type="Pfam" id="PF08242"/>
    </source>
</evidence>
<dbReference type="Pfam" id="PF08242">
    <property type="entry name" value="Methyltransf_12"/>
    <property type="match status" value="1"/>
</dbReference>
<dbReference type="EMBL" id="RJKN01000006">
    <property type="protein sequence ID" value="ROP34669.1"/>
    <property type="molecule type" value="Genomic_DNA"/>
</dbReference>
<gene>
    <name evidence="3" type="ORF">EDC03_2487</name>
</gene>
<comment type="caution">
    <text evidence="3">The sequence shown here is derived from an EMBL/GenBank/DDBJ whole genome shotgun (WGS) entry which is preliminary data.</text>
</comment>
<dbReference type="InterPro" id="IPR013217">
    <property type="entry name" value="Methyltransf_12"/>
</dbReference>
<dbReference type="SUPFAM" id="SSF53335">
    <property type="entry name" value="S-adenosyl-L-methionine-dependent methyltransferases"/>
    <property type="match status" value="1"/>
</dbReference>
<sequence>MTDSPTDGAGAFSQATGRSLEEGSGGGQRRYKAYQLELMRPHVGRSLLEVGAGLGELAEVFAAGMDLERHVVTDVDPGAVAHVARRFADRPEVEARRLDLDGDLPDLGAPVQTVLASNVLEHLEDDAGALRRLARLVEPGGTVVMFVPGYMQLYGDFDRRVGHVRRYTPATLRAAFEGAGLTPRVVRPVNLLGGIAWWAAVRRGGVGSPKPALVAVYDGVVVPVTRLLEKVVTPPFGQSVLGVATVPPEAAAR</sequence>
<dbReference type="InParanoid" id="A0A3N1GWV8"/>